<dbReference type="SUPFAM" id="SSF49464">
    <property type="entry name" value="Carboxypeptidase regulatory domain-like"/>
    <property type="match status" value="1"/>
</dbReference>
<proteinExistence type="predicted"/>
<dbReference type="GO" id="GO:0004180">
    <property type="term" value="F:carboxypeptidase activity"/>
    <property type="evidence" value="ECO:0007669"/>
    <property type="project" value="UniProtKB-KW"/>
</dbReference>
<dbReference type="Proteomes" id="UP000319130">
    <property type="component" value="Unassembled WGS sequence"/>
</dbReference>
<dbReference type="Gene3D" id="2.60.40.3010">
    <property type="match status" value="1"/>
</dbReference>
<name>A0A523WAE7_UNCAE</name>
<dbReference type="AlphaFoldDB" id="A0A523WAE7"/>
<feature type="non-terminal residue" evidence="1">
    <location>
        <position position="200"/>
    </location>
</feature>
<dbReference type="Pfam" id="PF13620">
    <property type="entry name" value="CarboxypepD_reg"/>
    <property type="match status" value="1"/>
</dbReference>
<keyword evidence="1" id="KW-0378">Hydrolase</keyword>
<dbReference type="EMBL" id="SOIZ01000073">
    <property type="protein sequence ID" value="TET64003.1"/>
    <property type="molecule type" value="Genomic_DNA"/>
</dbReference>
<dbReference type="InterPro" id="IPR008969">
    <property type="entry name" value="CarboxyPept-like_regulatory"/>
</dbReference>
<protein>
    <submittedName>
        <fullName evidence="1">Carboxypeptidase regulatory-like domain-containing protein</fullName>
    </submittedName>
</protein>
<evidence type="ECO:0000313" key="1">
    <source>
        <dbReference type="EMBL" id="TET64003.1"/>
    </source>
</evidence>
<comment type="caution">
    <text evidence="1">The sequence shown here is derived from an EMBL/GenBank/DDBJ whole genome shotgun (WGS) entry which is preliminary data.</text>
</comment>
<organism evidence="1 2">
    <name type="scientific">Aerophobetes bacterium</name>
    <dbReference type="NCBI Taxonomy" id="2030807"/>
    <lineage>
        <taxon>Bacteria</taxon>
        <taxon>Candidatus Aerophobota</taxon>
    </lineage>
</organism>
<keyword evidence="1" id="KW-0121">Carboxypeptidase</keyword>
<dbReference type="Gene3D" id="2.60.40.1120">
    <property type="entry name" value="Carboxypeptidase-like, regulatory domain"/>
    <property type="match status" value="1"/>
</dbReference>
<dbReference type="Pfam" id="PF22352">
    <property type="entry name" value="K319L-like_PKD"/>
    <property type="match status" value="1"/>
</dbReference>
<evidence type="ECO:0000313" key="2">
    <source>
        <dbReference type="Proteomes" id="UP000319130"/>
    </source>
</evidence>
<keyword evidence="1" id="KW-0645">Protease</keyword>
<accession>A0A523WAE7</accession>
<sequence length="200" mass="20585">MVSPDKFLVKGSKIMKLLLKAKGAYIVAVVLLLAAGSITAGWADTLNGTISGAVTNSLTGSPLSAATVTTDPTIEGVSIKTDARGNYTATLPIGIYRLTFEKANFESSTQMVVAIGGQTAIKNVSLKPTSAVVVNAGKDQSSSPGKTLTLKATTKPLDGSTVTDYKWTQIAGAAAVVKDANSQTATVTLADPAAYKEELF</sequence>
<reference evidence="1 2" key="1">
    <citation type="submission" date="2019-03" db="EMBL/GenBank/DDBJ databases">
        <title>Metabolic potential of uncultured bacteria and archaea associated with petroleum seepage in deep-sea sediments.</title>
        <authorList>
            <person name="Dong X."/>
            <person name="Hubert C."/>
        </authorList>
    </citation>
    <scope>NUCLEOTIDE SEQUENCE [LARGE SCALE GENOMIC DNA]</scope>
    <source>
        <strain evidence="1">E29_bin52</strain>
    </source>
</reference>
<gene>
    <name evidence="1" type="ORF">E3J48_01700</name>
</gene>